<feature type="domain" description="MINDY deubiquitinase" evidence="4">
    <location>
        <begin position="145"/>
        <end position="388"/>
    </location>
</feature>
<dbReference type="AlphaFoldDB" id="A0AA36H253"/>
<feature type="compositionally biased region" description="Low complexity" evidence="3">
    <location>
        <begin position="449"/>
        <end position="460"/>
    </location>
</feature>
<protein>
    <recommendedName>
        <fullName evidence="2">Ubiquitin carboxyl-terminal hydrolase</fullName>
        <ecNumber evidence="2">3.4.19.12</ecNumber>
    </recommendedName>
</protein>
<feature type="region of interest" description="Disordered" evidence="3">
    <location>
        <begin position="428"/>
        <end position="483"/>
    </location>
</feature>
<keyword evidence="2" id="KW-0378">Hydrolase</keyword>
<name>A0AA36H253_CYLNA</name>
<dbReference type="GO" id="GO:0005829">
    <property type="term" value="C:cytosol"/>
    <property type="evidence" value="ECO:0007669"/>
    <property type="project" value="TreeGrafter"/>
</dbReference>
<keyword evidence="2" id="KW-0788">Thiol protease</keyword>
<comment type="function">
    <text evidence="2">Hydrolase that can specifically remove 'Lys-48'-linked conjugated ubiquitin from proteins. Has exodeubiquitinase activity and has a preference for long polyubiquitin chains. May play a regulatory role at the level of protein turnover.</text>
</comment>
<dbReference type="EMBL" id="CATQJL010000305">
    <property type="protein sequence ID" value="CAJ0602352.1"/>
    <property type="molecule type" value="Genomic_DNA"/>
</dbReference>
<keyword evidence="6" id="KW-1185">Reference proteome</keyword>
<evidence type="ECO:0000256" key="3">
    <source>
        <dbReference type="SAM" id="MobiDB-lite"/>
    </source>
</evidence>
<feature type="compositionally biased region" description="Pro residues" evidence="3">
    <location>
        <begin position="439"/>
        <end position="448"/>
    </location>
</feature>
<comment type="catalytic activity">
    <reaction evidence="2">
        <text>Thiol-dependent hydrolysis of ester, thioester, amide, peptide and isopeptide bonds formed by the C-terminal Gly of ubiquitin (a 76-residue protein attached to proteins as an intracellular targeting signal).</text>
        <dbReference type="EC" id="3.4.19.12"/>
    </reaction>
</comment>
<dbReference type="Pfam" id="PF04424">
    <property type="entry name" value="MINDY_DUB"/>
    <property type="match status" value="1"/>
</dbReference>
<dbReference type="GO" id="GO:0140934">
    <property type="term" value="F:histone deubiquitinase activity"/>
    <property type="evidence" value="ECO:0007669"/>
    <property type="project" value="UniProtKB-UniRule"/>
</dbReference>
<feature type="compositionally biased region" description="Basic and acidic residues" evidence="3">
    <location>
        <begin position="428"/>
        <end position="438"/>
    </location>
</feature>
<keyword evidence="2" id="KW-0645">Protease</keyword>
<reference evidence="5" key="1">
    <citation type="submission" date="2023-07" db="EMBL/GenBank/DDBJ databases">
        <authorList>
            <consortium name="CYATHOMIX"/>
        </authorList>
    </citation>
    <scope>NUCLEOTIDE SEQUENCE</scope>
    <source>
        <strain evidence="5">N/A</strain>
    </source>
</reference>
<dbReference type="PANTHER" id="PTHR18063">
    <property type="entry name" value="NF-E2 INDUCIBLE PROTEIN"/>
    <property type="match status" value="1"/>
</dbReference>
<dbReference type="Proteomes" id="UP001176961">
    <property type="component" value="Unassembled WGS sequence"/>
</dbReference>
<evidence type="ECO:0000259" key="4">
    <source>
        <dbReference type="Pfam" id="PF04424"/>
    </source>
</evidence>
<organism evidence="5 6">
    <name type="scientific">Cylicocyclus nassatus</name>
    <name type="common">Nematode worm</name>
    <dbReference type="NCBI Taxonomy" id="53992"/>
    <lineage>
        <taxon>Eukaryota</taxon>
        <taxon>Metazoa</taxon>
        <taxon>Ecdysozoa</taxon>
        <taxon>Nematoda</taxon>
        <taxon>Chromadorea</taxon>
        <taxon>Rhabditida</taxon>
        <taxon>Rhabditina</taxon>
        <taxon>Rhabditomorpha</taxon>
        <taxon>Strongyloidea</taxon>
        <taxon>Strongylidae</taxon>
        <taxon>Cylicocyclus</taxon>
    </lineage>
</organism>
<feature type="region of interest" description="Disordered" evidence="3">
    <location>
        <begin position="91"/>
        <end position="144"/>
    </location>
</feature>
<dbReference type="PANTHER" id="PTHR18063:SF6">
    <property type="entry name" value="UBIQUITIN CARBOXYL-TERMINAL HYDROLASE"/>
    <property type="match status" value="1"/>
</dbReference>
<sequence length="483" mass="54362">MYEIQKETFYLMLSSELLLRIAYALAVIRFAWKHHFDLCAETRLETAHESEVQRVAMPLHNGATQESAPNDDEKVVAELLHSLLDRIEEGLVEGTSDEVTPNNEAEVASTSDANLSERINETKDLDGKVGPNAPSPPSEETDRDNFKLKSIRFDSIKFSIVTQNLNGPCPLIALVNVLVLKGLARLPSSGNVSRDALTQLIADTLLRMRPENMNSQVESNYNRNLDDVINILPDLGRGLDVNIRFRHVNDFEFTPALSLFDLLRINLYHGWLPDPQFAEIRDAIGELTYNQIVERICDDSDPNRFLYEEFLGENISQLTYHGLVALMEAMRDGELAVLFRNNHFHTIHKRRDLLYLLVSDSGYVRESDIVWESFNTVDGSSLFFNGDFEISTLPSSNVCDPKAACSTEADFLLAQELQACEDELARQEAEREKMKFKESPPPPTPRAPSSPSSEASSYERAPYRNGRTAVTNSGSKEKKCTIS</sequence>
<gene>
    <name evidence="5" type="ORF">CYNAS_LOCUS14335</name>
</gene>
<evidence type="ECO:0000313" key="6">
    <source>
        <dbReference type="Proteomes" id="UP001176961"/>
    </source>
</evidence>
<proteinExistence type="inferred from homology"/>
<evidence type="ECO:0000256" key="2">
    <source>
        <dbReference type="RuleBase" id="RU367139"/>
    </source>
</evidence>
<feature type="compositionally biased region" description="Basic and acidic residues" evidence="3">
    <location>
        <begin position="118"/>
        <end position="127"/>
    </location>
</feature>
<dbReference type="GO" id="GO:0004843">
    <property type="term" value="F:cysteine-type deubiquitinase activity"/>
    <property type="evidence" value="ECO:0007669"/>
    <property type="project" value="UniProtKB-UniRule"/>
</dbReference>
<dbReference type="GO" id="GO:0006508">
    <property type="term" value="P:proteolysis"/>
    <property type="evidence" value="ECO:0007669"/>
    <property type="project" value="UniProtKB-KW"/>
</dbReference>
<dbReference type="GO" id="GO:0036435">
    <property type="term" value="F:K48-linked polyubiquitin modification-dependent protein binding"/>
    <property type="evidence" value="ECO:0007669"/>
    <property type="project" value="UniProtKB-UniRule"/>
</dbReference>
<evidence type="ECO:0000313" key="5">
    <source>
        <dbReference type="EMBL" id="CAJ0602352.1"/>
    </source>
</evidence>
<dbReference type="GO" id="GO:0071944">
    <property type="term" value="C:cell periphery"/>
    <property type="evidence" value="ECO:0007669"/>
    <property type="project" value="TreeGrafter"/>
</dbReference>
<accession>A0AA36H253</accession>
<dbReference type="EC" id="3.4.19.12" evidence="2"/>
<dbReference type="InterPro" id="IPR033979">
    <property type="entry name" value="MINDY_domain"/>
</dbReference>
<feature type="compositionally biased region" description="Polar residues" evidence="3">
    <location>
        <begin position="97"/>
        <end position="114"/>
    </location>
</feature>
<comment type="similarity">
    <text evidence="1 2">Belongs to the MINDY deubiquitinase family. FAM63 subfamily.</text>
</comment>
<evidence type="ECO:0000256" key="1">
    <source>
        <dbReference type="ARBA" id="ARBA00006616"/>
    </source>
</evidence>
<dbReference type="GO" id="GO:0071108">
    <property type="term" value="P:protein K48-linked deubiquitination"/>
    <property type="evidence" value="ECO:0007669"/>
    <property type="project" value="TreeGrafter"/>
</dbReference>
<comment type="caution">
    <text evidence="5">The sequence shown here is derived from an EMBL/GenBank/DDBJ whole genome shotgun (WGS) entry which is preliminary data.</text>
</comment>
<dbReference type="GO" id="GO:1990380">
    <property type="term" value="F:K48-linked deubiquitinase activity"/>
    <property type="evidence" value="ECO:0007669"/>
    <property type="project" value="UniProtKB-UniRule"/>
</dbReference>
<dbReference type="GO" id="GO:0016807">
    <property type="term" value="F:cysteine-type carboxypeptidase activity"/>
    <property type="evidence" value="ECO:0007669"/>
    <property type="project" value="TreeGrafter"/>
</dbReference>
<dbReference type="InterPro" id="IPR007518">
    <property type="entry name" value="MINDY"/>
</dbReference>
<keyword evidence="2" id="KW-0833">Ubl conjugation pathway</keyword>